<dbReference type="SUPFAM" id="SSF52047">
    <property type="entry name" value="RNI-like"/>
    <property type="match status" value="1"/>
</dbReference>
<proteinExistence type="predicted"/>
<dbReference type="OrthoDB" id="1107553at2759"/>
<evidence type="ECO:0008006" key="4">
    <source>
        <dbReference type="Google" id="ProtNLM"/>
    </source>
</evidence>
<gene>
    <name evidence="2" type="ORF">RCL2_002687800</name>
    <name evidence="1" type="ORF">RclHR1_03320009</name>
</gene>
<comment type="caution">
    <text evidence="1">The sequence shown here is derived from an EMBL/GenBank/DDBJ whole genome shotgun (WGS) entry which is preliminary data.</text>
</comment>
<keyword evidence="3" id="KW-1185">Reference proteome</keyword>
<protein>
    <recommendedName>
        <fullName evidence="4">F-box domain-containing protein</fullName>
    </recommendedName>
</protein>
<dbReference type="AlphaFoldDB" id="A0A2Z6R9H6"/>
<dbReference type="EMBL" id="BEXD01002580">
    <property type="protein sequence ID" value="GBB98783.1"/>
    <property type="molecule type" value="Genomic_DNA"/>
</dbReference>
<reference evidence="1 3" key="1">
    <citation type="submission" date="2017-11" db="EMBL/GenBank/DDBJ databases">
        <title>The genome of Rhizophagus clarus HR1 reveals common genetic basis of auxotrophy among arbuscular mycorrhizal fungi.</title>
        <authorList>
            <person name="Kobayashi Y."/>
        </authorList>
    </citation>
    <scope>NUCLEOTIDE SEQUENCE [LARGE SCALE GENOMIC DNA]</scope>
    <source>
        <strain evidence="1 3">HR1</strain>
    </source>
</reference>
<organism evidence="1 3">
    <name type="scientific">Rhizophagus clarus</name>
    <dbReference type="NCBI Taxonomy" id="94130"/>
    <lineage>
        <taxon>Eukaryota</taxon>
        <taxon>Fungi</taxon>
        <taxon>Fungi incertae sedis</taxon>
        <taxon>Mucoromycota</taxon>
        <taxon>Glomeromycotina</taxon>
        <taxon>Glomeromycetes</taxon>
        <taxon>Glomerales</taxon>
        <taxon>Glomeraceae</taxon>
        <taxon>Rhizophagus</taxon>
    </lineage>
</organism>
<dbReference type="Proteomes" id="UP000247702">
    <property type="component" value="Unassembled WGS sequence"/>
</dbReference>
<evidence type="ECO:0000313" key="1">
    <source>
        <dbReference type="EMBL" id="GBB98783.1"/>
    </source>
</evidence>
<dbReference type="Proteomes" id="UP000615446">
    <property type="component" value="Unassembled WGS sequence"/>
</dbReference>
<evidence type="ECO:0000313" key="3">
    <source>
        <dbReference type="Proteomes" id="UP000247702"/>
    </source>
</evidence>
<accession>A0A2Z6R9H6</accession>
<reference evidence="2" key="2">
    <citation type="submission" date="2019-10" db="EMBL/GenBank/DDBJ databases">
        <title>Conservation and host-specific expression of non-tandemly repeated heterogenous ribosome RNA gene in arbuscular mycorrhizal fungi.</title>
        <authorList>
            <person name="Maeda T."/>
            <person name="Kobayashi Y."/>
            <person name="Nakagawa T."/>
            <person name="Ezawa T."/>
            <person name="Yamaguchi K."/>
            <person name="Bino T."/>
            <person name="Nishimoto Y."/>
            <person name="Shigenobu S."/>
            <person name="Kawaguchi M."/>
        </authorList>
    </citation>
    <scope>NUCLEOTIDE SEQUENCE</scope>
    <source>
        <strain evidence="2">HR1</strain>
    </source>
</reference>
<evidence type="ECO:0000313" key="2">
    <source>
        <dbReference type="EMBL" id="GET00423.1"/>
    </source>
</evidence>
<dbReference type="Gene3D" id="3.80.10.10">
    <property type="entry name" value="Ribonuclease Inhibitor"/>
    <property type="match status" value="1"/>
</dbReference>
<name>A0A2Z6R9H6_9GLOM</name>
<dbReference type="EMBL" id="BLAL01000285">
    <property type="protein sequence ID" value="GET00423.1"/>
    <property type="molecule type" value="Genomic_DNA"/>
</dbReference>
<dbReference type="InterPro" id="IPR032675">
    <property type="entry name" value="LRR_dom_sf"/>
</dbReference>
<sequence>MTKLFADCLKEIFEYLENDKVSLYSCLLVNRLWCEVSVRILWRDVFGENIQKYNSSCYDTLISCLPNESKEILSKNGIIISTPNTKLPMFNYAGFCKVISTFVVYYRVEKFLKNRSSKDLNLCNKNNVHILTQEIFKLYMKQIPSLEDLRVSRYRNLSMVPFLSCSEAKDCLKNLSILYCVSNIYSGFFYHLSQICHNIHSLIMDFDSYMTSGLMDLISAQKNLKYLKINHISVLKDIIIPNNNNTITKLEYYNLVNVDTSLSFISKFTNLEELSLKFKYMFTLDFRPLQYINFPQLRIFKIQNINSNYEVLINFLEINGNNLKEFHLNNSDSNGDNDDSLNLAIAKYCLNLRNLTTGFKSNELKTLKFILNSCQYLESIKTWCIDDRNLVEKVLLYTIAKFSHENLYKIIILTHKFSPKSLLPSQLESFFKKWKNRTSQNSLYLVMPNIKNDNRENIRKNKKIIEKYTNLGVIKKFKLNEGNIIPDVIFYDRDISDLSD</sequence>